<protein>
    <submittedName>
        <fullName evidence="1">Uncharacterized protein</fullName>
    </submittedName>
</protein>
<accession>M2AYE1</accession>
<gene>
    <name evidence="1" type="ORF">RE6C_01594</name>
</gene>
<reference evidence="1" key="2">
    <citation type="journal article" date="2013" name="Mar. Genomics">
        <title>Expression of sulfatases in Rhodopirellula baltica and the diversity of sulfatases in the genus Rhodopirellula.</title>
        <authorList>
            <person name="Wegner C.E."/>
            <person name="Richter-Heitmann T."/>
            <person name="Klindworth A."/>
            <person name="Klockow C."/>
            <person name="Richter M."/>
            <person name="Achstetter T."/>
            <person name="Glockner F.O."/>
            <person name="Harder J."/>
        </authorList>
    </citation>
    <scope>NUCLEOTIDE SEQUENCE [LARGE SCALE GENOMIC DNA]</scope>
    <source>
        <strain evidence="1">6C</strain>
    </source>
</reference>
<organism evidence="1 2">
    <name type="scientific">Rhodopirellula europaea 6C</name>
    <dbReference type="NCBI Taxonomy" id="1263867"/>
    <lineage>
        <taxon>Bacteria</taxon>
        <taxon>Pseudomonadati</taxon>
        <taxon>Planctomycetota</taxon>
        <taxon>Planctomycetia</taxon>
        <taxon>Pirellulales</taxon>
        <taxon>Pirellulaceae</taxon>
        <taxon>Rhodopirellula</taxon>
    </lineage>
</organism>
<comment type="caution">
    <text evidence="1">The sequence shown here is derived from an EMBL/GenBank/DDBJ whole genome shotgun (WGS) entry which is preliminary data.</text>
</comment>
<dbReference type="AlphaFoldDB" id="M2AYE1"/>
<name>M2AYE1_9BACT</name>
<evidence type="ECO:0000313" key="1">
    <source>
        <dbReference type="EMBL" id="EMB17732.1"/>
    </source>
</evidence>
<proteinExistence type="predicted"/>
<evidence type="ECO:0000313" key="2">
    <source>
        <dbReference type="Proteomes" id="UP000011529"/>
    </source>
</evidence>
<dbReference type="EMBL" id="ANMO01000090">
    <property type="protein sequence ID" value="EMB17732.1"/>
    <property type="molecule type" value="Genomic_DNA"/>
</dbReference>
<sequence length="57" mass="6822">MVSEIGYNNRDVHSTWMRSIHEMNNLQRRKDARDRFFAGLSISQVFPLAVRRIRLCE</sequence>
<reference evidence="1" key="1">
    <citation type="submission" date="2012-11" db="EMBL/GenBank/DDBJ databases">
        <title>Permanent draft genomes of Rhodopirellula europaea strain SH398 and 6C.</title>
        <authorList>
            <person name="Richter M."/>
            <person name="Richter-Heitmann T."/>
            <person name="Frank C."/>
            <person name="Harder J."/>
            <person name="Glockner F.O."/>
        </authorList>
    </citation>
    <scope>NUCLEOTIDE SEQUENCE</scope>
    <source>
        <strain evidence="1">6C</strain>
    </source>
</reference>
<dbReference type="PATRIC" id="fig|1263867.3.peg.1692"/>
<keyword evidence="2" id="KW-1185">Reference proteome</keyword>
<dbReference type="Proteomes" id="UP000011529">
    <property type="component" value="Unassembled WGS sequence"/>
</dbReference>